<sequence length="233" mass="25018">MEQHDRYIRQTMLPQIGEQGQRRIAAASVLVVGLGGLGSPVAAYLAGAGIGRLGLCDSDTVSLSNLHRQVLYSTQQKGIPKTCAATERLAAINPDIELVCHDVALDKDNIEKIVAGYDLVVDCCDNFRTRYLLDDVCVQLGKTWIYGSVGEFSGQVAVMNGISGMRYSDLYPDREALCAKPPAVMGAFGPVPGIVGAVEASEALKMVAGFGRTLDGQMFIIDIFSMETDIIEL</sequence>
<evidence type="ECO:0000313" key="1">
    <source>
        <dbReference type="EMBL" id="THG42661.1"/>
    </source>
</evidence>
<comment type="caution">
    <text evidence="1">The sequence shown here is derived from an EMBL/GenBank/DDBJ whole genome shotgun (WGS) entry which is preliminary data.</text>
</comment>
<gene>
    <name evidence="1" type="ORF">E5990_10700</name>
</gene>
<reference evidence="1" key="1">
    <citation type="submission" date="2019-04" db="EMBL/GenBank/DDBJ databases">
        <title>Microbes associate with the intestines of laboratory mice.</title>
        <authorList>
            <person name="Navarre W."/>
            <person name="Wong E."/>
            <person name="Huang K.C."/>
            <person name="Tropini C."/>
            <person name="Ng K."/>
            <person name="Yu B."/>
        </authorList>
    </citation>
    <scope>NUCLEOTIDE SEQUENCE</scope>
    <source>
        <strain evidence="1">NM86_A22</strain>
    </source>
</reference>
<keyword evidence="2" id="KW-1185">Reference proteome</keyword>
<accession>A0AC61S2Q9</accession>
<proteinExistence type="predicted"/>
<name>A0AC61S2Q9_9BACT</name>
<organism evidence="1 2">
    <name type="scientific">Muribaculum caecicola</name>
    <dbReference type="NCBI Taxonomy" id="3038144"/>
    <lineage>
        <taxon>Bacteria</taxon>
        <taxon>Pseudomonadati</taxon>
        <taxon>Bacteroidota</taxon>
        <taxon>Bacteroidia</taxon>
        <taxon>Bacteroidales</taxon>
        <taxon>Muribaculaceae</taxon>
        <taxon>Muribaculum</taxon>
    </lineage>
</organism>
<evidence type="ECO:0000313" key="2">
    <source>
        <dbReference type="Proteomes" id="UP000305401"/>
    </source>
</evidence>
<dbReference type="Proteomes" id="UP000305401">
    <property type="component" value="Unassembled WGS sequence"/>
</dbReference>
<dbReference type="EMBL" id="SSTG01000210">
    <property type="protein sequence ID" value="THG42661.1"/>
    <property type="molecule type" value="Genomic_DNA"/>
</dbReference>
<protein>
    <submittedName>
        <fullName evidence="1">HesA/MoeB/ThiF family protein</fullName>
    </submittedName>
</protein>